<dbReference type="CDD" id="cd00552">
    <property type="entry name" value="RaiA"/>
    <property type="match status" value="1"/>
</dbReference>
<gene>
    <name evidence="6" type="ORF">GV64_22095</name>
</gene>
<evidence type="ECO:0000256" key="4">
    <source>
        <dbReference type="ARBA" id="ARBA00041148"/>
    </source>
</evidence>
<dbReference type="NCBIfam" id="TIGR00741">
    <property type="entry name" value="yfiA"/>
    <property type="match status" value="1"/>
</dbReference>
<dbReference type="Proteomes" id="UP000027997">
    <property type="component" value="Unassembled WGS sequence"/>
</dbReference>
<sequence>MQVNISGHHVEVTEALHDYVIKKLERLASHFDHITNVQVTLSVEKLVQKAEAVLHTRGAEINATAEHEDMYAAIDLLSDKLDRQLVKQKEKALHRQQGASGHAL</sequence>
<dbReference type="Pfam" id="PF02482">
    <property type="entry name" value="Ribosomal_S30AE"/>
    <property type="match status" value="1"/>
</dbReference>
<dbReference type="InterPro" id="IPR036567">
    <property type="entry name" value="RHF-like"/>
</dbReference>
<dbReference type="SUPFAM" id="SSF69754">
    <property type="entry name" value="Ribosome binding protein Y (YfiA homologue)"/>
    <property type="match status" value="1"/>
</dbReference>
<accession>A0A081KFX3</accession>
<dbReference type="FunFam" id="3.30.160.100:FF:000001">
    <property type="entry name" value="Ribosome hibernation promoting factor"/>
    <property type="match status" value="1"/>
</dbReference>
<protein>
    <recommendedName>
        <fullName evidence="4">Ribosome hibernation promoting factor</fullName>
    </recommendedName>
    <alternativeName>
        <fullName evidence="5">Hibernation factor HPF</fullName>
    </alternativeName>
</protein>
<dbReference type="EMBL" id="JOJP01000001">
    <property type="protein sequence ID" value="KEI73049.1"/>
    <property type="molecule type" value="Genomic_DNA"/>
</dbReference>
<dbReference type="GO" id="GO:0045900">
    <property type="term" value="P:negative regulation of translational elongation"/>
    <property type="evidence" value="ECO:0007669"/>
    <property type="project" value="TreeGrafter"/>
</dbReference>
<keyword evidence="7" id="KW-1185">Reference proteome</keyword>
<evidence type="ECO:0000256" key="5">
    <source>
        <dbReference type="ARBA" id="ARBA00041319"/>
    </source>
</evidence>
<dbReference type="InterPro" id="IPR003489">
    <property type="entry name" value="RHF/RaiA"/>
</dbReference>
<dbReference type="PANTHER" id="PTHR33231">
    <property type="entry name" value="30S RIBOSOMAL PROTEIN"/>
    <property type="match status" value="1"/>
</dbReference>
<dbReference type="GO" id="GO:0022627">
    <property type="term" value="C:cytosolic small ribosomal subunit"/>
    <property type="evidence" value="ECO:0007669"/>
    <property type="project" value="TreeGrafter"/>
</dbReference>
<comment type="similarity">
    <text evidence="2">Belongs to the HPF/YfiA ribosome-associated protein family. Short HPF subfamily.</text>
</comment>
<keyword evidence="1" id="KW-0810">Translation regulation</keyword>
<dbReference type="RefSeq" id="WP_020583197.1">
    <property type="nucleotide sequence ID" value="NZ_JOJP01000001.1"/>
</dbReference>
<dbReference type="eggNOG" id="COG1544">
    <property type="taxonomic scope" value="Bacteria"/>
</dbReference>
<organism evidence="6 7">
    <name type="scientific">Endozoicomonas elysicola</name>
    <dbReference type="NCBI Taxonomy" id="305900"/>
    <lineage>
        <taxon>Bacteria</taxon>
        <taxon>Pseudomonadati</taxon>
        <taxon>Pseudomonadota</taxon>
        <taxon>Gammaproteobacteria</taxon>
        <taxon>Oceanospirillales</taxon>
        <taxon>Endozoicomonadaceae</taxon>
        <taxon>Endozoicomonas</taxon>
    </lineage>
</organism>
<dbReference type="Gene3D" id="3.30.160.100">
    <property type="entry name" value="Ribosome hibernation promotion factor-like"/>
    <property type="match status" value="1"/>
</dbReference>
<comment type="caution">
    <text evidence="6">The sequence shown here is derived from an EMBL/GenBank/DDBJ whole genome shotgun (WGS) entry which is preliminary data.</text>
</comment>
<name>A0A081KFX3_9GAMM</name>
<dbReference type="STRING" id="305900.GV64_22095"/>
<evidence type="ECO:0000256" key="2">
    <source>
        <dbReference type="ARBA" id="ARBA00038434"/>
    </source>
</evidence>
<reference evidence="6 7" key="1">
    <citation type="submission" date="2014-06" db="EMBL/GenBank/DDBJ databases">
        <title>Whole Genome Sequences of Three Symbiotic Endozoicomonas Bacteria.</title>
        <authorList>
            <person name="Neave M.J."/>
            <person name="Apprill A."/>
            <person name="Voolstra C.R."/>
        </authorList>
    </citation>
    <scope>NUCLEOTIDE SEQUENCE [LARGE SCALE GENOMIC DNA]</scope>
    <source>
        <strain evidence="6 7">DSM 22380</strain>
    </source>
</reference>
<evidence type="ECO:0000313" key="6">
    <source>
        <dbReference type="EMBL" id="KEI73049.1"/>
    </source>
</evidence>
<evidence type="ECO:0000256" key="1">
    <source>
        <dbReference type="ARBA" id="ARBA00022845"/>
    </source>
</evidence>
<dbReference type="GO" id="GO:0043024">
    <property type="term" value="F:ribosomal small subunit binding"/>
    <property type="evidence" value="ECO:0007669"/>
    <property type="project" value="TreeGrafter"/>
</dbReference>
<dbReference type="InterPro" id="IPR050574">
    <property type="entry name" value="HPF/YfiA_ribosome-assoc"/>
</dbReference>
<proteinExistence type="inferred from homology"/>
<comment type="subunit">
    <text evidence="3">Associates exclusively with 100S ribosomes, which are dimers of 70S ribosomes.</text>
</comment>
<dbReference type="AlphaFoldDB" id="A0A081KFX3"/>
<evidence type="ECO:0000313" key="7">
    <source>
        <dbReference type="Proteomes" id="UP000027997"/>
    </source>
</evidence>
<evidence type="ECO:0000256" key="3">
    <source>
        <dbReference type="ARBA" id="ARBA00038695"/>
    </source>
</evidence>
<dbReference type="PANTHER" id="PTHR33231:SF1">
    <property type="entry name" value="30S RIBOSOMAL PROTEIN"/>
    <property type="match status" value="1"/>
</dbReference>